<evidence type="ECO:0000313" key="1">
    <source>
        <dbReference type="EMBL" id="KAH3670236.1"/>
    </source>
</evidence>
<dbReference type="InterPro" id="IPR012675">
    <property type="entry name" value="Beta-grasp_dom_sf"/>
</dbReference>
<proteinExistence type="predicted"/>
<dbReference type="Gene3D" id="3.10.20.30">
    <property type="match status" value="1"/>
</dbReference>
<accession>A0A9P8T9Q0</accession>
<protein>
    <submittedName>
        <fullName evidence="1">Uncharacterized protein</fullName>
    </submittedName>
</protein>
<organism evidence="1 2">
    <name type="scientific">Ogataea polymorpha</name>
    <dbReference type="NCBI Taxonomy" id="460523"/>
    <lineage>
        <taxon>Eukaryota</taxon>
        <taxon>Fungi</taxon>
        <taxon>Dikarya</taxon>
        <taxon>Ascomycota</taxon>
        <taxon>Saccharomycotina</taxon>
        <taxon>Pichiomycetes</taxon>
        <taxon>Pichiales</taxon>
        <taxon>Pichiaceae</taxon>
        <taxon>Ogataea</taxon>
    </lineage>
</organism>
<dbReference type="EMBL" id="JAEUBD010000983">
    <property type="protein sequence ID" value="KAH3670236.1"/>
    <property type="molecule type" value="Genomic_DNA"/>
</dbReference>
<comment type="caution">
    <text evidence="1">The sequence shown here is derived from an EMBL/GenBank/DDBJ whole genome shotgun (WGS) entry which is preliminary data.</text>
</comment>
<evidence type="ECO:0000313" key="2">
    <source>
        <dbReference type="Proteomes" id="UP000788993"/>
    </source>
</evidence>
<sequence length="244" mass="26517">MVAVAIEYFGPAKTHTNGVAHETVQLAEPATLNTLIQHVGRSYSPEFAQYIVFCCGVVVNEDYVETERKCTESFAERLNLLHSGVVALNDLAKHNVGAVQPWTRHSGDEKLRSIGVRTGIGHGEKTRLGVLFLEVLVWEFASVDGLAPISVEVGDIATLQHEIRNHSVENGVLVSKALLAGAQSSEVLGSLWNNLVVEVEHHTRLFFAIDRDVKVALDEAGTGSGKSSFVHVGILGNFWKNIAL</sequence>
<reference evidence="1" key="1">
    <citation type="journal article" date="2021" name="Open Biol.">
        <title>Shared evolutionary footprints suggest mitochondrial oxidative damage underlies multiple complex I losses in fungi.</title>
        <authorList>
            <person name="Schikora-Tamarit M.A."/>
            <person name="Marcet-Houben M."/>
            <person name="Nosek J."/>
            <person name="Gabaldon T."/>
        </authorList>
    </citation>
    <scope>NUCLEOTIDE SEQUENCE</scope>
    <source>
        <strain evidence="1">NCAIM Y.01608</strain>
    </source>
</reference>
<keyword evidence="2" id="KW-1185">Reference proteome</keyword>
<dbReference type="Proteomes" id="UP000788993">
    <property type="component" value="Unassembled WGS sequence"/>
</dbReference>
<name>A0A9P8T9Q0_9ASCO</name>
<dbReference type="AlphaFoldDB" id="A0A9P8T9Q0"/>
<reference evidence="1" key="2">
    <citation type="submission" date="2021-01" db="EMBL/GenBank/DDBJ databases">
        <authorList>
            <person name="Schikora-Tamarit M.A."/>
        </authorList>
    </citation>
    <scope>NUCLEOTIDE SEQUENCE</scope>
    <source>
        <strain evidence="1">NCAIM Y.01608</strain>
    </source>
</reference>
<gene>
    <name evidence="1" type="ORF">OGATHE_003049</name>
</gene>